<protein>
    <recommendedName>
        <fullName evidence="3">DNA-binding protein</fullName>
    </recommendedName>
</protein>
<evidence type="ECO:0000313" key="1">
    <source>
        <dbReference type="EMBL" id="RHD03206.1"/>
    </source>
</evidence>
<sequence>MLATVLSGEIAEKQSIFIMRAFREMRHFISSNALLFERINAVELKQLELQKDAEENFTKIFEYISNHEEECQKIFFDGQIFDAFSILTNIITHAQKEIILIDGYIDIITLNILAKKNIGVNVYTYTLPNTKLSAQDIANFNAQYPTLTVKKTASFHDRFLIIDGKEGYHIGASLKDAGKKCFGINRIEGVEDIKDIITKAQQTGK</sequence>
<gene>
    <name evidence="1" type="ORF">DW813_09815</name>
</gene>
<reference evidence="1 2" key="1">
    <citation type="submission" date="2018-08" db="EMBL/GenBank/DDBJ databases">
        <title>A genome reference for cultivated species of the human gut microbiota.</title>
        <authorList>
            <person name="Zou Y."/>
            <person name="Xue W."/>
            <person name="Luo G."/>
        </authorList>
    </citation>
    <scope>NUCLEOTIDE SEQUENCE [LARGE SCALE GENOMIC DNA]</scope>
    <source>
        <strain evidence="1 2">AM32-8LB</strain>
    </source>
</reference>
<proteinExistence type="predicted"/>
<evidence type="ECO:0008006" key="3">
    <source>
        <dbReference type="Google" id="ProtNLM"/>
    </source>
</evidence>
<evidence type="ECO:0000313" key="2">
    <source>
        <dbReference type="Proteomes" id="UP000266391"/>
    </source>
</evidence>
<organism evidence="1 2">
    <name type="scientific">Roseburia inulinivorans</name>
    <dbReference type="NCBI Taxonomy" id="360807"/>
    <lineage>
        <taxon>Bacteria</taxon>
        <taxon>Bacillati</taxon>
        <taxon>Bacillota</taxon>
        <taxon>Clostridia</taxon>
        <taxon>Lachnospirales</taxon>
        <taxon>Lachnospiraceae</taxon>
        <taxon>Roseburia</taxon>
    </lineage>
</organism>
<name>A0A396AD45_9FIRM</name>
<dbReference type="EMBL" id="QSIQ01000013">
    <property type="protein sequence ID" value="RHD03206.1"/>
    <property type="molecule type" value="Genomic_DNA"/>
</dbReference>
<dbReference type="Proteomes" id="UP000266391">
    <property type="component" value="Unassembled WGS sequence"/>
</dbReference>
<dbReference type="RefSeq" id="WP_118093072.1">
    <property type="nucleotide sequence ID" value="NZ_QSIQ01000013.1"/>
</dbReference>
<comment type="caution">
    <text evidence="1">The sequence shown here is derived from an EMBL/GenBank/DDBJ whole genome shotgun (WGS) entry which is preliminary data.</text>
</comment>
<accession>A0A396AD45</accession>
<dbReference type="AlphaFoldDB" id="A0A396AD45"/>